<sequence length="184" mass="22041">MASIRKSIARDCRTVHCGALDFAKKIARLISDVNHHKWDIPNLDEEDMRDFRRNEGERVWQYLLAYGRTFAKNVKYSPRCWVMTEENFENCVHAMMQKTGYHKGKFGKEDLFRICAHILVIATWFFHNYIEIKMDTVIDVVYHMTLRMLNRTPIYASNWTVKRRKKHLPTPARFKRFILKQGTR</sequence>
<comment type="caution">
    <text evidence="1">The sequence shown here is derived from an EMBL/GenBank/DDBJ whole genome shotgun (WGS) entry which is preliminary data.</text>
</comment>
<organism evidence="1 2">
    <name type="scientific">Trichonephila clavata</name>
    <name type="common">Joro spider</name>
    <name type="synonym">Nephila clavata</name>
    <dbReference type="NCBI Taxonomy" id="2740835"/>
    <lineage>
        <taxon>Eukaryota</taxon>
        <taxon>Metazoa</taxon>
        <taxon>Ecdysozoa</taxon>
        <taxon>Arthropoda</taxon>
        <taxon>Chelicerata</taxon>
        <taxon>Arachnida</taxon>
        <taxon>Araneae</taxon>
        <taxon>Araneomorphae</taxon>
        <taxon>Entelegynae</taxon>
        <taxon>Araneoidea</taxon>
        <taxon>Nephilidae</taxon>
        <taxon>Trichonephila</taxon>
    </lineage>
</organism>
<name>A0A8X6L2H2_TRICU</name>
<dbReference type="Proteomes" id="UP000887116">
    <property type="component" value="Unassembled WGS sequence"/>
</dbReference>
<dbReference type="AlphaFoldDB" id="A0A8X6L2H2"/>
<reference evidence="1" key="1">
    <citation type="submission" date="2020-07" db="EMBL/GenBank/DDBJ databases">
        <title>Multicomponent nature underlies the extraordinary mechanical properties of spider dragline silk.</title>
        <authorList>
            <person name="Kono N."/>
            <person name="Nakamura H."/>
            <person name="Mori M."/>
            <person name="Yoshida Y."/>
            <person name="Ohtoshi R."/>
            <person name="Malay A.D."/>
            <person name="Moran D.A.P."/>
            <person name="Tomita M."/>
            <person name="Numata K."/>
            <person name="Arakawa K."/>
        </authorList>
    </citation>
    <scope>NUCLEOTIDE SEQUENCE</scope>
</reference>
<dbReference type="OrthoDB" id="10337637at2759"/>
<gene>
    <name evidence="1" type="ORF">TNCT_308451</name>
</gene>
<protein>
    <submittedName>
        <fullName evidence="1">Uncharacterized protein</fullName>
    </submittedName>
</protein>
<evidence type="ECO:0000313" key="1">
    <source>
        <dbReference type="EMBL" id="GFQ95315.1"/>
    </source>
</evidence>
<dbReference type="EMBL" id="BMAO01024429">
    <property type="protein sequence ID" value="GFQ95315.1"/>
    <property type="molecule type" value="Genomic_DNA"/>
</dbReference>
<evidence type="ECO:0000313" key="2">
    <source>
        <dbReference type="Proteomes" id="UP000887116"/>
    </source>
</evidence>
<accession>A0A8X6L2H2</accession>
<keyword evidence="2" id="KW-1185">Reference proteome</keyword>
<proteinExistence type="predicted"/>